<name>A0A3D8PRF9_9BACI</name>
<evidence type="ECO:0000313" key="3">
    <source>
        <dbReference type="Proteomes" id="UP000257143"/>
    </source>
</evidence>
<dbReference type="Pfam" id="PF09560">
    <property type="entry name" value="Spore_YunB"/>
    <property type="match status" value="1"/>
</dbReference>
<proteinExistence type="predicted"/>
<protein>
    <submittedName>
        <fullName evidence="2">Sporulation protein YunB</fullName>
    </submittedName>
</protein>
<accession>A0A3D8PRF9</accession>
<dbReference type="InterPro" id="IPR014197">
    <property type="entry name" value="Sporulation_prot_YunB"/>
</dbReference>
<dbReference type="AlphaFoldDB" id="A0A3D8PRF9"/>
<keyword evidence="1" id="KW-0472">Membrane</keyword>
<comment type="caution">
    <text evidence="2">The sequence shown here is derived from an EMBL/GenBank/DDBJ whole genome shotgun (WGS) entry which is preliminary data.</text>
</comment>
<keyword evidence="1" id="KW-1133">Transmembrane helix</keyword>
<organism evidence="2 3">
    <name type="scientific">Oceanobacillus arenosus</name>
    <dbReference type="NCBI Taxonomy" id="1229153"/>
    <lineage>
        <taxon>Bacteria</taxon>
        <taxon>Bacillati</taxon>
        <taxon>Bacillota</taxon>
        <taxon>Bacilli</taxon>
        <taxon>Bacillales</taxon>
        <taxon>Bacillaceae</taxon>
        <taxon>Oceanobacillus</taxon>
    </lineage>
</organism>
<dbReference type="NCBIfam" id="TIGR02832">
    <property type="entry name" value="spo_yunB"/>
    <property type="match status" value="1"/>
</dbReference>
<dbReference type="PIRSF" id="PIRSF021383">
    <property type="entry name" value="YunB"/>
    <property type="match status" value="1"/>
</dbReference>
<evidence type="ECO:0000256" key="1">
    <source>
        <dbReference type="SAM" id="Phobius"/>
    </source>
</evidence>
<reference evidence="3" key="1">
    <citation type="submission" date="2017-11" db="EMBL/GenBank/DDBJ databases">
        <authorList>
            <person name="Zhu W."/>
        </authorList>
    </citation>
    <scope>NUCLEOTIDE SEQUENCE [LARGE SCALE GENOMIC DNA]</scope>
    <source>
        <strain evidence="3">CAU 1183</strain>
    </source>
</reference>
<sequence length="260" mass="29134">MFRRRRRFGKKRGSPPAKGILVITIILFPFFIMLNIWIIDKGIQPTLMEIAKMKTDAFATQAINSAVKFAENYSFEEFVNISYDDEGHPAIYGYNPKVMNEITRGATERVEEYFQYINSGEPYQFDYPLEEPPEYSGAADSLVGQNPTLVEIPLGQITRNTVLANLGPKIPVNLEVIGSVRTNIKRETEDFGINGAWISLYLQVEADVQIIIPFTTEVHTVKKEIYLDGGAIMSKVPDFYGGDGGGPSIAIPKDDLNKNE</sequence>
<evidence type="ECO:0000313" key="2">
    <source>
        <dbReference type="EMBL" id="RDW18703.1"/>
    </source>
</evidence>
<dbReference type="RefSeq" id="WP_115773163.1">
    <property type="nucleotide sequence ID" value="NZ_PIOC01000016.1"/>
</dbReference>
<gene>
    <name evidence="2" type="primary">yunB</name>
    <name evidence="2" type="ORF">CWR48_10285</name>
</gene>
<dbReference type="EMBL" id="PIOC01000016">
    <property type="protein sequence ID" value="RDW18703.1"/>
    <property type="molecule type" value="Genomic_DNA"/>
</dbReference>
<feature type="transmembrane region" description="Helical" evidence="1">
    <location>
        <begin position="20"/>
        <end position="39"/>
    </location>
</feature>
<keyword evidence="3" id="KW-1185">Reference proteome</keyword>
<keyword evidence="1" id="KW-0812">Transmembrane</keyword>
<dbReference type="OrthoDB" id="1649278at2"/>
<dbReference type="Proteomes" id="UP000257143">
    <property type="component" value="Unassembled WGS sequence"/>
</dbReference>